<proteinExistence type="predicted"/>
<name>A0AAJ6BGQ9_9BACT</name>
<dbReference type="AlphaFoldDB" id="A0AAJ6BGQ9"/>
<dbReference type="Proteomes" id="UP001220610">
    <property type="component" value="Chromosome"/>
</dbReference>
<dbReference type="EMBL" id="CP119311">
    <property type="protein sequence ID" value="WEK35029.1"/>
    <property type="molecule type" value="Genomic_DNA"/>
</dbReference>
<reference evidence="1" key="1">
    <citation type="submission" date="2023-03" db="EMBL/GenBank/DDBJ databases">
        <title>Andean soil-derived lignocellulolytic bacterial consortium as a source of novel taxa and putative plastic-active enzymes.</title>
        <authorList>
            <person name="Diaz-Garcia L."/>
            <person name="Chuvochina M."/>
            <person name="Feuerriegel G."/>
            <person name="Bunk B."/>
            <person name="Sproer C."/>
            <person name="Streit W.R."/>
            <person name="Rodriguez L.M."/>
            <person name="Overmann J."/>
            <person name="Jimenez D.J."/>
        </authorList>
    </citation>
    <scope>NUCLEOTIDE SEQUENCE</scope>
    <source>
        <strain evidence="1">MAG 7</strain>
    </source>
</reference>
<evidence type="ECO:0000313" key="1">
    <source>
        <dbReference type="EMBL" id="WEK35029.1"/>
    </source>
</evidence>
<evidence type="ECO:0008006" key="3">
    <source>
        <dbReference type="Google" id="ProtNLM"/>
    </source>
</evidence>
<organism evidence="1 2">
    <name type="scientific">Candidatus Pseudobacter hemicellulosilyticus</name>
    <dbReference type="NCBI Taxonomy" id="3121375"/>
    <lineage>
        <taxon>Bacteria</taxon>
        <taxon>Pseudomonadati</taxon>
        <taxon>Bacteroidota</taxon>
        <taxon>Chitinophagia</taxon>
        <taxon>Chitinophagales</taxon>
        <taxon>Chitinophagaceae</taxon>
        <taxon>Pseudobacter</taxon>
    </lineage>
</organism>
<accession>A0AAJ6BGQ9</accession>
<protein>
    <recommendedName>
        <fullName evidence="3">HEPN domain-containing protein</fullName>
    </recommendedName>
</protein>
<evidence type="ECO:0000313" key="2">
    <source>
        <dbReference type="Proteomes" id="UP001220610"/>
    </source>
</evidence>
<gene>
    <name evidence="1" type="ORF">P0Y53_21280</name>
</gene>
<sequence>MDKLISPYVSQVKHNEAFHASLMDAFPDNYFDWKITCTFYCALHLLKSLGEFLGINIGESHKEIFSNIKPNNAARLLLIKDKAYDAYSMIFDYSRVARYDGIFDSHSFEIIKRNDYLHCRSKYEYLRKYITMERGVNV</sequence>